<reference evidence="2" key="2">
    <citation type="submission" date="2020-09" db="EMBL/GenBank/DDBJ databases">
        <authorList>
            <person name="Sun Q."/>
            <person name="Zhou Y."/>
        </authorList>
    </citation>
    <scope>NUCLEOTIDE SEQUENCE</scope>
    <source>
        <strain evidence="2">CGMCC 1.12997</strain>
    </source>
</reference>
<dbReference type="AlphaFoldDB" id="A0A917M126"/>
<keyword evidence="1" id="KW-0732">Signal</keyword>
<proteinExistence type="predicted"/>
<keyword evidence="3" id="KW-1185">Reference proteome</keyword>
<feature type="chain" id="PRO_5037203205" evidence="1">
    <location>
        <begin position="24"/>
        <end position="173"/>
    </location>
</feature>
<dbReference type="RefSeq" id="WP_229739104.1">
    <property type="nucleotide sequence ID" value="NZ_BMGT01000001.1"/>
</dbReference>
<evidence type="ECO:0000313" key="2">
    <source>
        <dbReference type="EMBL" id="GGG70530.1"/>
    </source>
</evidence>
<organism evidence="2 3">
    <name type="scientific">Edaphobacter dinghuensis</name>
    <dbReference type="NCBI Taxonomy" id="1560005"/>
    <lineage>
        <taxon>Bacteria</taxon>
        <taxon>Pseudomonadati</taxon>
        <taxon>Acidobacteriota</taxon>
        <taxon>Terriglobia</taxon>
        <taxon>Terriglobales</taxon>
        <taxon>Acidobacteriaceae</taxon>
        <taxon>Edaphobacter</taxon>
    </lineage>
</organism>
<feature type="signal peptide" evidence="1">
    <location>
        <begin position="1"/>
        <end position="23"/>
    </location>
</feature>
<comment type="caution">
    <text evidence="2">The sequence shown here is derived from an EMBL/GenBank/DDBJ whole genome shotgun (WGS) entry which is preliminary data.</text>
</comment>
<evidence type="ECO:0000256" key="1">
    <source>
        <dbReference type="SAM" id="SignalP"/>
    </source>
</evidence>
<accession>A0A917M126</accession>
<protein>
    <submittedName>
        <fullName evidence="2">Uncharacterized protein</fullName>
    </submittedName>
</protein>
<reference evidence="2" key="1">
    <citation type="journal article" date="2014" name="Int. J. Syst. Evol. Microbiol.">
        <title>Complete genome sequence of Corynebacterium casei LMG S-19264T (=DSM 44701T), isolated from a smear-ripened cheese.</title>
        <authorList>
            <consortium name="US DOE Joint Genome Institute (JGI-PGF)"/>
            <person name="Walter F."/>
            <person name="Albersmeier A."/>
            <person name="Kalinowski J."/>
            <person name="Ruckert C."/>
        </authorList>
    </citation>
    <scope>NUCLEOTIDE SEQUENCE</scope>
    <source>
        <strain evidence="2">CGMCC 1.12997</strain>
    </source>
</reference>
<dbReference type="EMBL" id="BMGT01000001">
    <property type="protein sequence ID" value="GGG70530.1"/>
    <property type="molecule type" value="Genomic_DNA"/>
</dbReference>
<evidence type="ECO:0000313" key="3">
    <source>
        <dbReference type="Proteomes" id="UP000647241"/>
    </source>
</evidence>
<dbReference type="Proteomes" id="UP000647241">
    <property type="component" value="Unassembled WGS sequence"/>
</dbReference>
<sequence>MKRPFMKILALVLLLPMMTPLFAQPRSSWRSATSAELQSVLPARAQVEKERIETEMRTASGIINSQGKIIAGVVLITAGYSADGKYSHYFLVQAPITIGDVALPAGNYVLGWQRGEDSLDVKFYDAATGEEKGTAIAHRLPTGSRVESFRIWPPSDHQMIQIGRFALSYTPGS</sequence>
<gene>
    <name evidence="2" type="ORF">GCM10011585_10860</name>
</gene>
<name>A0A917M126_9BACT</name>